<accession>A0A0P6Y6A9</accession>
<evidence type="ECO:0000313" key="5">
    <source>
        <dbReference type="EMBL" id="KPL77113.1"/>
    </source>
</evidence>
<dbReference type="GO" id="GO:0004556">
    <property type="term" value="F:alpha-amylase activity"/>
    <property type="evidence" value="ECO:0007669"/>
    <property type="project" value="TreeGrafter"/>
</dbReference>
<dbReference type="Pfam" id="PF16657">
    <property type="entry name" value="Malt_amylase_C"/>
    <property type="match status" value="1"/>
</dbReference>
<dbReference type="PANTHER" id="PTHR10357">
    <property type="entry name" value="ALPHA-AMYLASE FAMILY MEMBER"/>
    <property type="match status" value="1"/>
</dbReference>
<comment type="caution">
    <text evidence="5">The sequence shown here is derived from an EMBL/GenBank/DDBJ whole genome shotgun (WGS) entry which is preliminary data.</text>
</comment>
<keyword evidence="3" id="KW-0326">Glycosidase</keyword>
<dbReference type="Gene3D" id="3.90.400.10">
    <property type="entry name" value="Oligo-1,6-glucosidase, Domain 2"/>
    <property type="match status" value="1"/>
</dbReference>
<dbReference type="CDD" id="cd11333">
    <property type="entry name" value="AmyAc_SI_OligoGlu_DGase"/>
    <property type="match status" value="1"/>
</dbReference>
<dbReference type="Gene3D" id="2.60.40.1180">
    <property type="entry name" value="Golgi alpha-mannosidase II"/>
    <property type="match status" value="1"/>
</dbReference>
<evidence type="ECO:0000313" key="6">
    <source>
        <dbReference type="Proteomes" id="UP000050514"/>
    </source>
</evidence>
<dbReference type="InterPro" id="IPR013780">
    <property type="entry name" value="Glyco_hydro_b"/>
</dbReference>
<gene>
    <name evidence="5" type="ORF">AC812_03805</name>
</gene>
<dbReference type="Pfam" id="PF00128">
    <property type="entry name" value="Alpha-amylase"/>
    <property type="match status" value="1"/>
</dbReference>
<dbReference type="SUPFAM" id="SSF51445">
    <property type="entry name" value="(Trans)glycosidases"/>
    <property type="match status" value="1"/>
</dbReference>
<evidence type="ECO:0000259" key="4">
    <source>
        <dbReference type="SMART" id="SM00642"/>
    </source>
</evidence>
<dbReference type="RefSeq" id="WP_061914489.1">
    <property type="nucleotide sequence ID" value="NZ_DF967971.1"/>
</dbReference>
<reference evidence="5 6" key="1">
    <citation type="submission" date="2015-07" db="EMBL/GenBank/DDBJ databases">
        <title>Draft genome of Bellilinea caldifistulae DSM 17877.</title>
        <authorList>
            <person name="Hemp J."/>
            <person name="Ward L.M."/>
            <person name="Pace L.A."/>
            <person name="Fischer W.W."/>
        </authorList>
    </citation>
    <scope>NUCLEOTIDE SEQUENCE [LARGE SCALE GENOMIC DNA]</scope>
    <source>
        <strain evidence="5 6">GOMI-1</strain>
    </source>
</reference>
<evidence type="ECO:0000256" key="2">
    <source>
        <dbReference type="ARBA" id="ARBA00022801"/>
    </source>
</evidence>
<dbReference type="InterPro" id="IPR032091">
    <property type="entry name" value="Malt_amylase-like_C"/>
</dbReference>
<sequence>MDNQYLWWRDGVIYQIYPRSFADSNGDGIGDLNGIRSRLDYLAELGVDAIWLSPINPSPDVDFGYDVSNYLDIDPKFGTLADFDALVDEAHRRGIRIVLDLVLNHTSDQHPWFIQSRSSRDNPFRDYYLWRDPAADGGPPNNWQSIFGGSAWEWDAQTGQYYYHMFYKEQPDVNWRNPPVRKALLDVFRFWCDRGVDGYRLDVFNMYFKHPDFPDNPPAVGLRGFDRQKHIYDCDQPEMFPLLREIRAILDSYPERFAVGETFLSTPQKAASYCAAGLLHTTFDFTFLHSPWKPARFLKAIQDWEQALQQEGWPTYVLNNHDNPRSATRYGQGEDDNRLQVAAALLLTQHGTPFLYYGEEIGMRDIPITREMVQDPVGKRFWPLYKGRDGCRSPMQWNDSPNAGFSTGKPWLPVHANYRQRNVSAQQNQPDSLYHFYRKLIQLRKEYPVLRNGFFQPLTFEPQRLLAYLRQNADQTILVALNFGKRPVRLALGGMVRRASWKLLLSNRRDHLPPLKDGLLLPLEGHEVLILLQEA</sequence>
<comment type="similarity">
    <text evidence="1">Belongs to the glycosyl hydrolase 13 family.</text>
</comment>
<dbReference type="OrthoDB" id="9805159at2"/>
<proteinExistence type="inferred from homology"/>
<dbReference type="Proteomes" id="UP000050514">
    <property type="component" value="Unassembled WGS sequence"/>
</dbReference>
<dbReference type="InterPro" id="IPR006047">
    <property type="entry name" value="GH13_cat_dom"/>
</dbReference>
<dbReference type="InterPro" id="IPR017853">
    <property type="entry name" value="GH"/>
</dbReference>
<name>A0A0P6Y6A9_9CHLR</name>
<evidence type="ECO:0000256" key="3">
    <source>
        <dbReference type="ARBA" id="ARBA00023295"/>
    </source>
</evidence>
<organism evidence="5 6">
    <name type="scientific">Bellilinea caldifistulae</name>
    <dbReference type="NCBI Taxonomy" id="360411"/>
    <lineage>
        <taxon>Bacteria</taxon>
        <taxon>Bacillati</taxon>
        <taxon>Chloroflexota</taxon>
        <taxon>Anaerolineae</taxon>
        <taxon>Anaerolineales</taxon>
        <taxon>Anaerolineaceae</taxon>
        <taxon>Bellilinea</taxon>
    </lineage>
</organism>
<feature type="domain" description="Glycosyl hydrolase family 13 catalytic" evidence="4">
    <location>
        <begin position="15"/>
        <end position="392"/>
    </location>
</feature>
<protein>
    <recommendedName>
        <fullName evidence="4">Glycosyl hydrolase family 13 catalytic domain-containing protein</fullName>
    </recommendedName>
</protein>
<evidence type="ECO:0000256" key="1">
    <source>
        <dbReference type="ARBA" id="ARBA00008061"/>
    </source>
</evidence>
<dbReference type="FunFam" id="3.90.400.10:FF:000002">
    <property type="entry name" value="Sucrose isomerase"/>
    <property type="match status" value="1"/>
</dbReference>
<dbReference type="GO" id="GO:0009313">
    <property type="term" value="P:oligosaccharide catabolic process"/>
    <property type="evidence" value="ECO:0007669"/>
    <property type="project" value="TreeGrafter"/>
</dbReference>
<dbReference type="SUPFAM" id="SSF51011">
    <property type="entry name" value="Glycosyl hydrolase domain"/>
    <property type="match status" value="1"/>
</dbReference>
<dbReference type="SMART" id="SM00642">
    <property type="entry name" value="Aamy"/>
    <property type="match status" value="1"/>
</dbReference>
<keyword evidence="2" id="KW-0378">Hydrolase</keyword>
<dbReference type="STRING" id="360411.AC812_03805"/>
<dbReference type="EMBL" id="LGHJ01000010">
    <property type="protein sequence ID" value="KPL77113.1"/>
    <property type="molecule type" value="Genomic_DNA"/>
</dbReference>
<dbReference type="Gene3D" id="3.20.20.80">
    <property type="entry name" value="Glycosidases"/>
    <property type="match status" value="2"/>
</dbReference>
<keyword evidence="6" id="KW-1185">Reference proteome</keyword>
<dbReference type="InterPro" id="IPR045857">
    <property type="entry name" value="O16G_dom_2"/>
</dbReference>
<dbReference type="PANTHER" id="PTHR10357:SF179">
    <property type="entry name" value="NEUTRAL AND BASIC AMINO ACID TRANSPORT PROTEIN RBAT"/>
    <property type="match status" value="1"/>
</dbReference>
<dbReference type="AlphaFoldDB" id="A0A0P6Y6A9"/>